<dbReference type="SMART" id="SM00470">
    <property type="entry name" value="ParB"/>
    <property type="match status" value="1"/>
</dbReference>
<dbReference type="Pfam" id="PF23552">
    <property type="entry name" value="ParB_C"/>
    <property type="match status" value="1"/>
</dbReference>
<evidence type="ECO:0000256" key="2">
    <source>
        <dbReference type="ARBA" id="ARBA00022372"/>
    </source>
</evidence>
<keyword evidence="3" id="KW-0159">Chromosome partition</keyword>
<dbReference type="PANTHER" id="PTHR33375:SF1">
    <property type="entry name" value="CHROMOSOME-PARTITIONING PROTEIN PARB-RELATED"/>
    <property type="match status" value="1"/>
</dbReference>
<dbReference type="EMBL" id="CP115541">
    <property type="protein sequence ID" value="WNH53957.1"/>
    <property type="molecule type" value="Genomic_DNA"/>
</dbReference>
<dbReference type="Pfam" id="PF17762">
    <property type="entry name" value="HTH_ParB"/>
    <property type="match status" value="1"/>
</dbReference>
<dbReference type="Gene3D" id="1.10.10.2830">
    <property type="match status" value="1"/>
</dbReference>
<protein>
    <recommendedName>
        <fullName evidence="2">Probable chromosome-partitioning protein ParB</fullName>
    </recommendedName>
</protein>
<accession>A0ABY9YSU1</accession>
<feature type="domain" description="ParB-like N-terminal" evidence="6">
    <location>
        <begin position="46"/>
        <end position="136"/>
    </location>
</feature>
<comment type="similarity">
    <text evidence="1">Belongs to the ParB family.</text>
</comment>
<evidence type="ECO:0000256" key="1">
    <source>
        <dbReference type="ARBA" id="ARBA00006295"/>
    </source>
</evidence>
<proteinExistence type="inferred from homology"/>
<evidence type="ECO:0000313" key="7">
    <source>
        <dbReference type="EMBL" id="WNH53957.1"/>
    </source>
</evidence>
<sequence length="308" mass="33508">MTSKPALGKKRGLGRGLDALLGPKGAVTQVQQATAVVEPLPGEVLRKLPVKQLQPGKYQPRREMDPTKLDELAESIKAQGVIQPILVRQLAADSYEIVAGERRWRASQLAGLDEVPVVVRELEDRTVIAMALIENIQREDLNPLEEAEALQRLISEFTLTHAEAAQAVGRSRAAVSNLLRLLELPVAIRVLLESRRLEMGHARALLTLAPELASKLAQEAADQGWSVREVEHRAQQFAAGKVPGNLRKKPSPGAPQADIASLETELSESLGARVAINHGRGGKGKLIIHYTDLDTLDGVLEKLRARKG</sequence>
<evidence type="ECO:0000256" key="5">
    <source>
        <dbReference type="ARBA" id="ARBA00025472"/>
    </source>
</evidence>
<dbReference type="Pfam" id="PF02195">
    <property type="entry name" value="ParB_N"/>
    <property type="match status" value="1"/>
</dbReference>
<dbReference type="InterPro" id="IPR036086">
    <property type="entry name" value="ParB/Sulfiredoxin_sf"/>
</dbReference>
<dbReference type="InterPro" id="IPR041468">
    <property type="entry name" value="HTH_ParB/Spo0J"/>
</dbReference>
<dbReference type="SUPFAM" id="SSF110849">
    <property type="entry name" value="ParB/Sulfiredoxin"/>
    <property type="match status" value="1"/>
</dbReference>
<dbReference type="InterPro" id="IPR050336">
    <property type="entry name" value="Chromosome_partition/occlusion"/>
</dbReference>
<dbReference type="PANTHER" id="PTHR33375">
    <property type="entry name" value="CHROMOSOME-PARTITIONING PROTEIN PARB-RELATED"/>
    <property type="match status" value="1"/>
</dbReference>
<dbReference type="InterPro" id="IPR004437">
    <property type="entry name" value="ParB/RepB/Spo0J"/>
</dbReference>
<dbReference type="InterPro" id="IPR057240">
    <property type="entry name" value="ParB_dimer_C"/>
</dbReference>
<keyword evidence="4" id="KW-0238">DNA-binding</keyword>
<evidence type="ECO:0000256" key="4">
    <source>
        <dbReference type="ARBA" id="ARBA00023125"/>
    </source>
</evidence>
<organism evidence="7 8">
    <name type="scientific">Stenotrophomonas oahuensis</name>
    <dbReference type="NCBI Taxonomy" id="3003271"/>
    <lineage>
        <taxon>Bacteria</taxon>
        <taxon>Pseudomonadati</taxon>
        <taxon>Pseudomonadota</taxon>
        <taxon>Gammaproteobacteria</taxon>
        <taxon>Lysobacterales</taxon>
        <taxon>Lysobacteraceae</taxon>
        <taxon>Stenotrophomonas</taxon>
    </lineage>
</organism>
<name>A0ABY9YSU1_9GAMM</name>
<dbReference type="RefSeq" id="WP_311193078.1">
    <property type="nucleotide sequence ID" value="NZ_CP115541.1"/>
</dbReference>
<evidence type="ECO:0000256" key="3">
    <source>
        <dbReference type="ARBA" id="ARBA00022829"/>
    </source>
</evidence>
<dbReference type="NCBIfam" id="TIGR00180">
    <property type="entry name" value="parB_part"/>
    <property type="match status" value="1"/>
</dbReference>
<evidence type="ECO:0000259" key="6">
    <source>
        <dbReference type="SMART" id="SM00470"/>
    </source>
</evidence>
<dbReference type="InterPro" id="IPR003115">
    <property type="entry name" value="ParB_N"/>
</dbReference>
<keyword evidence="8" id="KW-1185">Reference proteome</keyword>
<dbReference type="Proteomes" id="UP001302072">
    <property type="component" value="Chromosome"/>
</dbReference>
<dbReference type="CDD" id="cd16393">
    <property type="entry name" value="SPO0J_N"/>
    <property type="match status" value="1"/>
</dbReference>
<comment type="function">
    <text evidence="5">Involved in chromosome partition. Localize to both poles of the predivisional cell following completion of DNA replication. Binds to the DNA origin of replication.</text>
</comment>
<reference evidence="7 8" key="1">
    <citation type="submission" date="2022-12" db="EMBL/GenBank/DDBJ databases">
        <title>Two new species, Stenotrophomonas aracearum and Stenotrophomonas oahuensis, isolated from Anthurium (Araceae family) in Hawaii.</title>
        <authorList>
            <person name="Chunag S.C."/>
            <person name="Dobhal S."/>
            <person name="Alvarez A."/>
            <person name="Arif M."/>
        </authorList>
    </citation>
    <scope>NUCLEOTIDE SEQUENCE [LARGE SCALE GENOMIC DNA]</scope>
    <source>
        <strain evidence="7 8">A5586</strain>
    </source>
</reference>
<evidence type="ECO:0000313" key="8">
    <source>
        <dbReference type="Proteomes" id="UP001302072"/>
    </source>
</evidence>
<dbReference type="Gene3D" id="3.90.1530.30">
    <property type="match status" value="1"/>
</dbReference>
<gene>
    <name evidence="7" type="ORF">PDM29_06650</name>
</gene>